<name>A0A934I2W4_9CLOT</name>
<dbReference type="GO" id="GO:0030170">
    <property type="term" value="F:pyridoxal phosphate binding"/>
    <property type="evidence" value="ECO:0007669"/>
    <property type="project" value="InterPro"/>
</dbReference>
<evidence type="ECO:0000256" key="5">
    <source>
        <dbReference type="ARBA" id="ARBA00023163"/>
    </source>
</evidence>
<dbReference type="PROSITE" id="PS50949">
    <property type="entry name" value="HTH_GNTR"/>
    <property type="match status" value="1"/>
</dbReference>
<sequence length="458" mass="52562">MAKYKLILDFINNQIVDGKIKPGEKLPSIRELCKLFGCSKATVIRAYDELEENHMIYAVPQSGYYLVPNNMNDNSNYNNNIINFSEASPDSNALPYIEFQHCLNQAINIYKDSLFNYSNPQGLQPLLKVLSKDFQKYQVFADEDKIFITSGSQQAINILSTLPFPNGKRNVLVEQPTYYGALKSLEYNGVTAIGIRRTYKGLDFSDLERIFKNGNIKFFYTIPRFHNPTGGSYSLEEKKQILKLAERYDVYIVEDDYLGDLDINSKVDPIYSYDDNNRVIYLKSYSKVFLPGLRIAALVLPKMLTNIFSKYKSCADISTSVLSQGALEIYIKSGMFDSHTRKIKKLYSERMNCLRDVILSTDKNSGTWNIPSSGFFASIDIDNNINLENLINNLRIRNVRIKNIKDNYLFNFNGDKLIRIGISTVNEEKIKKGIPILIEEIIKEKNNLWKTSNDFFSL</sequence>
<dbReference type="SUPFAM" id="SSF46785">
    <property type="entry name" value="Winged helix' DNA-binding domain"/>
    <property type="match status" value="1"/>
</dbReference>
<dbReference type="Gene3D" id="3.40.640.10">
    <property type="entry name" value="Type I PLP-dependent aspartate aminotransferase-like (Major domain)"/>
    <property type="match status" value="1"/>
</dbReference>
<dbReference type="InterPro" id="IPR036388">
    <property type="entry name" value="WH-like_DNA-bd_sf"/>
</dbReference>
<comment type="caution">
    <text evidence="7">The sequence shown here is derived from an EMBL/GenBank/DDBJ whole genome shotgun (WGS) entry which is preliminary data.</text>
</comment>
<keyword evidence="2" id="KW-0663">Pyridoxal phosphate</keyword>
<dbReference type="InterPro" id="IPR004839">
    <property type="entry name" value="Aminotransferase_I/II_large"/>
</dbReference>
<evidence type="ECO:0000313" key="8">
    <source>
        <dbReference type="Proteomes" id="UP000622687"/>
    </source>
</evidence>
<evidence type="ECO:0000259" key="6">
    <source>
        <dbReference type="PROSITE" id="PS50949"/>
    </source>
</evidence>
<dbReference type="SUPFAM" id="SSF53383">
    <property type="entry name" value="PLP-dependent transferases"/>
    <property type="match status" value="1"/>
</dbReference>
<dbReference type="PANTHER" id="PTHR46577:SF1">
    <property type="entry name" value="HTH-TYPE TRANSCRIPTIONAL REGULATORY PROTEIN GABR"/>
    <property type="match status" value="1"/>
</dbReference>
<keyword evidence="8" id="KW-1185">Reference proteome</keyword>
<accession>A0A934I2W4</accession>
<evidence type="ECO:0000256" key="1">
    <source>
        <dbReference type="ARBA" id="ARBA00005384"/>
    </source>
</evidence>
<keyword evidence="4" id="KW-0238">DNA-binding</keyword>
<dbReference type="InterPro" id="IPR000524">
    <property type="entry name" value="Tscrpt_reg_HTH_GntR"/>
</dbReference>
<dbReference type="GO" id="GO:0003700">
    <property type="term" value="F:DNA-binding transcription factor activity"/>
    <property type="evidence" value="ECO:0007669"/>
    <property type="project" value="InterPro"/>
</dbReference>
<evidence type="ECO:0000256" key="4">
    <source>
        <dbReference type="ARBA" id="ARBA00023125"/>
    </source>
</evidence>
<dbReference type="InterPro" id="IPR015424">
    <property type="entry name" value="PyrdxlP-dep_Trfase"/>
</dbReference>
<dbReference type="GO" id="GO:0003677">
    <property type="term" value="F:DNA binding"/>
    <property type="evidence" value="ECO:0007669"/>
    <property type="project" value="UniProtKB-KW"/>
</dbReference>
<dbReference type="Pfam" id="PF00155">
    <property type="entry name" value="Aminotran_1_2"/>
    <property type="match status" value="1"/>
</dbReference>
<evidence type="ECO:0000256" key="3">
    <source>
        <dbReference type="ARBA" id="ARBA00023015"/>
    </source>
</evidence>
<proteinExistence type="inferred from homology"/>
<dbReference type="Gene3D" id="1.10.10.10">
    <property type="entry name" value="Winged helix-like DNA-binding domain superfamily/Winged helix DNA-binding domain"/>
    <property type="match status" value="1"/>
</dbReference>
<dbReference type="AlphaFoldDB" id="A0A934I2W4"/>
<organism evidence="7 8">
    <name type="scientific">Clostridium aciditolerans</name>
    <dbReference type="NCBI Taxonomy" id="339861"/>
    <lineage>
        <taxon>Bacteria</taxon>
        <taxon>Bacillati</taxon>
        <taxon>Bacillota</taxon>
        <taxon>Clostridia</taxon>
        <taxon>Eubacteriales</taxon>
        <taxon>Clostridiaceae</taxon>
        <taxon>Clostridium</taxon>
    </lineage>
</organism>
<keyword evidence="3" id="KW-0805">Transcription regulation</keyword>
<keyword evidence="5" id="KW-0804">Transcription</keyword>
<dbReference type="CDD" id="cd07377">
    <property type="entry name" value="WHTH_GntR"/>
    <property type="match status" value="1"/>
</dbReference>
<gene>
    <name evidence="7" type="ORF">I6U51_24520</name>
</gene>
<dbReference type="Pfam" id="PF00392">
    <property type="entry name" value="GntR"/>
    <property type="match status" value="1"/>
</dbReference>
<dbReference type="Proteomes" id="UP000622687">
    <property type="component" value="Unassembled WGS sequence"/>
</dbReference>
<keyword evidence="7" id="KW-0032">Aminotransferase</keyword>
<evidence type="ECO:0000313" key="7">
    <source>
        <dbReference type="EMBL" id="MBI6875827.1"/>
    </source>
</evidence>
<reference evidence="7" key="1">
    <citation type="submission" date="2020-12" db="EMBL/GenBank/DDBJ databases">
        <title>Clostridium thailandense sp. nov., a novel acetogenic bacterium isolated from peat land soil in Thailand.</title>
        <authorList>
            <person name="Chaikitkaew S."/>
            <person name="Birkeland N.K."/>
        </authorList>
    </citation>
    <scope>NUCLEOTIDE SEQUENCE</scope>
    <source>
        <strain evidence="7">DSM 17425</strain>
    </source>
</reference>
<protein>
    <submittedName>
        <fullName evidence="7">PLP-dependent aminotransferase family protein</fullName>
    </submittedName>
</protein>
<evidence type="ECO:0000256" key="2">
    <source>
        <dbReference type="ARBA" id="ARBA00022898"/>
    </source>
</evidence>
<dbReference type="RefSeq" id="WP_211145162.1">
    <property type="nucleotide sequence ID" value="NZ_JAEEGB010000067.1"/>
</dbReference>
<dbReference type="InterPro" id="IPR015421">
    <property type="entry name" value="PyrdxlP-dep_Trfase_major"/>
</dbReference>
<dbReference type="SMART" id="SM00345">
    <property type="entry name" value="HTH_GNTR"/>
    <property type="match status" value="1"/>
</dbReference>
<feature type="domain" description="HTH gntR-type" evidence="6">
    <location>
        <begin position="1"/>
        <end position="69"/>
    </location>
</feature>
<dbReference type="GO" id="GO:0008483">
    <property type="term" value="F:transaminase activity"/>
    <property type="evidence" value="ECO:0007669"/>
    <property type="project" value="UniProtKB-KW"/>
</dbReference>
<dbReference type="EMBL" id="JAEEGB010000067">
    <property type="protein sequence ID" value="MBI6875827.1"/>
    <property type="molecule type" value="Genomic_DNA"/>
</dbReference>
<keyword evidence="7" id="KW-0808">Transferase</keyword>
<dbReference type="PANTHER" id="PTHR46577">
    <property type="entry name" value="HTH-TYPE TRANSCRIPTIONAL REGULATORY PROTEIN GABR"/>
    <property type="match status" value="1"/>
</dbReference>
<dbReference type="InterPro" id="IPR051446">
    <property type="entry name" value="HTH_trans_reg/aminotransferase"/>
</dbReference>
<comment type="similarity">
    <text evidence="1">In the C-terminal section; belongs to the class-I pyridoxal-phosphate-dependent aminotransferase family.</text>
</comment>
<dbReference type="InterPro" id="IPR036390">
    <property type="entry name" value="WH_DNA-bd_sf"/>
</dbReference>
<dbReference type="CDD" id="cd00609">
    <property type="entry name" value="AAT_like"/>
    <property type="match status" value="1"/>
</dbReference>